<evidence type="ECO:0000256" key="1">
    <source>
        <dbReference type="ARBA" id="ARBA00004141"/>
    </source>
</evidence>
<dbReference type="STRING" id="1194090.SAMN05443144_10516"/>
<dbReference type="AlphaFoldDB" id="A0A1M4YB49"/>
<dbReference type="GO" id="GO:0005886">
    <property type="term" value="C:plasma membrane"/>
    <property type="evidence" value="ECO:0007669"/>
    <property type="project" value="TreeGrafter"/>
</dbReference>
<evidence type="ECO:0000256" key="4">
    <source>
        <dbReference type="ARBA" id="ARBA00023136"/>
    </source>
</evidence>
<dbReference type="Pfam" id="PF01957">
    <property type="entry name" value="NfeD"/>
    <property type="match status" value="1"/>
</dbReference>
<dbReference type="InterPro" id="IPR012340">
    <property type="entry name" value="NA-bd_OB-fold"/>
</dbReference>
<comment type="subcellular location">
    <subcellularLocation>
        <location evidence="1">Membrane</location>
        <topology evidence="1">Multi-pass membrane protein</topology>
    </subcellularLocation>
</comment>
<evidence type="ECO:0000256" key="2">
    <source>
        <dbReference type="ARBA" id="ARBA00022692"/>
    </source>
</evidence>
<dbReference type="PANTHER" id="PTHR33507">
    <property type="entry name" value="INNER MEMBRANE PROTEIN YBBJ"/>
    <property type="match status" value="1"/>
</dbReference>
<keyword evidence="7" id="KW-0645">Protease</keyword>
<dbReference type="OrthoDB" id="338089at2"/>
<dbReference type="Gene3D" id="2.40.50.140">
    <property type="entry name" value="Nucleic acid-binding proteins"/>
    <property type="match status" value="1"/>
</dbReference>
<sequence length="154" mass="16915">MDGETLTMIFFIGGVALMIIETLVPGGVSFFLGFSGLLVGGLRWFGILEDPAASVVAWLFTSVALILAMRPLLMKYWGGESSFKLANEDVEAMDEVVDVVEPVNAQDNSGRIRFQGISWQAKTLEGEIPAGSKAKIRYRDNVTWIVEPVDELEE</sequence>
<protein>
    <submittedName>
        <fullName evidence="7">Membrane protein implicated in regulation of membrane protease activity</fullName>
    </submittedName>
</protein>
<dbReference type="RefSeq" id="WP_073060637.1">
    <property type="nucleotide sequence ID" value="NZ_FQUS01000005.1"/>
</dbReference>
<dbReference type="EMBL" id="FQUS01000005">
    <property type="protein sequence ID" value="SHF02813.1"/>
    <property type="molecule type" value="Genomic_DNA"/>
</dbReference>
<dbReference type="Proteomes" id="UP000184041">
    <property type="component" value="Unassembled WGS sequence"/>
</dbReference>
<evidence type="ECO:0000259" key="6">
    <source>
        <dbReference type="Pfam" id="PF01957"/>
    </source>
</evidence>
<dbReference type="PANTHER" id="PTHR33507:SF3">
    <property type="entry name" value="INNER MEMBRANE PROTEIN YBBJ"/>
    <property type="match status" value="1"/>
</dbReference>
<feature type="transmembrane region" description="Helical" evidence="5">
    <location>
        <begin position="7"/>
        <end position="32"/>
    </location>
</feature>
<dbReference type="GO" id="GO:0008233">
    <property type="term" value="F:peptidase activity"/>
    <property type="evidence" value="ECO:0007669"/>
    <property type="project" value="UniProtKB-KW"/>
</dbReference>
<proteinExistence type="predicted"/>
<keyword evidence="2 5" id="KW-0812">Transmembrane</keyword>
<dbReference type="InterPro" id="IPR052165">
    <property type="entry name" value="Membrane_assoc_protease"/>
</dbReference>
<dbReference type="InterPro" id="IPR002810">
    <property type="entry name" value="NfeD-like_C"/>
</dbReference>
<feature type="domain" description="NfeD-like C-terminal" evidence="6">
    <location>
        <begin position="98"/>
        <end position="148"/>
    </location>
</feature>
<name>A0A1M4YB49_9BACT</name>
<gene>
    <name evidence="7" type="ORF">SAMN05443144_10516</name>
</gene>
<accession>A0A1M4YB49</accession>
<keyword evidence="7" id="KW-0378">Hydrolase</keyword>
<reference evidence="7 8" key="1">
    <citation type="submission" date="2016-11" db="EMBL/GenBank/DDBJ databases">
        <authorList>
            <person name="Jaros S."/>
            <person name="Januszkiewicz K."/>
            <person name="Wedrychowicz H."/>
        </authorList>
    </citation>
    <scope>NUCLEOTIDE SEQUENCE [LARGE SCALE GENOMIC DNA]</scope>
    <source>
        <strain evidence="7 8">DSM 21986</strain>
    </source>
</reference>
<evidence type="ECO:0000256" key="5">
    <source>
        <dbReference type="SAM" id="Phobius"/>
    </source>
</evidence>
<keyword evidence="3 5" id="KW-1133">Transmembrane helix</keyword>
<feature type="transmembrane region" description="Helical" evidence="5">
    <location>
        <begin position="52"/>
        <end position="73"/>
    </location>
</feature>
<evidence type="ECO:0000313" key="8">
    <source>
        <dbReference type="Proteomes" id="UP000184041"/>
    </source>
</evidence>
<keyword evidence="4 5" id="KW-0472">Membrane</keyword>
<keyword evidence="8" id="KW-1185">Reference proteome</keyword>
<evidence type="ECO:0000313" key="7">
    <source>
        <dbReference type="EMBL" id="SHF02813.1"/>
    </source>
</evidence>
<organism evidence="7 8">
    <name type="scientific">Fodinibius roseus</name>
    <dbReference type="NCBI Taxonomy" id="1194090"/>
    <lineage>
        <taxon>Bacteria</taxon>
        <taxon>Pseudomonadati</taxon>
        <taxon>Balneolota</taxon>
        <taxon>Balneolia</taxon>
        <taxon>Balneolales</taxon>
        <taxon>Balneolaceae</taxon>
        <taxon>Fodinibius</taxon>
    </lineage>
</organism>
<evidence type="ECO:0000256" key="3">
    <source>
        <dbReference type="ARBA" id="ARBA00022989"/>
    </source>
</evidence>
<dbReference type="GO" id="GO:0006508">
    <property type="term" value="P:proteolysis"/>
    <property type="evidence" value="ECO:0007669"/>
    <property type="project" value="UniProtKB-KW"/>
</dbReference>